<dbReference type="OrthoDB" id="2924818at2759"/>
<dbReference type="GO" id="GO:0003839">
    <property type="term" value="F:gamma-glutamylcyclotransferase activity"/>
    <property type="evidence" value="ECO:0007669"/>
    <property type="project" value="UniProtKB-EC"/>
</dbReference>
<gene>
    <name evidence="6" type="ORF">P175DRAFT_0215790</name>
</gene>
<feature type="region of interest" description="Disordered" evidence="5">
    <location>
        <begin position="1"/>
        <end position="61"/>
    </location>
</feature>
<dbReference type="EC" id="4.3.2.9" evidence="1"/>
<dbReference type="AlphaFoldDB" id="A0A2T5M0Z0"/>
<feature type="compositionally biased region" description="Basic residues" evidence="5">
    <location>
        <begin position="52"/>
        <end position="61"/>
    </location>
</feature>
<protein>
    <recommendedName>
        <fullName evidence="1">gamma-glutamylcyclotransferase</fullName>
        <ecNumber evidence="1">4.3.2.9</ecNumber>
    </recommendedName>
</protein>
<comment type="caution">
    <text evidence="6">The sequence shown here is derived from an EMBL/GenBank/DDBJ whole genome shotgun (WGS) entry which is preliminary data.</text>
</comment>
<dbReference type="GeneID" id="63809491"/>
<dbReference type="CDD" id="cd06661">
    <property type="entry name" value="GGCT_like"/>
    <property type="match status" value="1"/>
</dbReference>
<evidence type="ECO:0000256" key="3">
    <source>
        <dbReference type="PIRSR" id="PIRSR617939-1"/>
    </source>
</evidence>
<dbReference type="InterPro" id="IPR036568">
    <property type="entry name" value="GGCT-like_sf"/>
</dbReference>
<accession>A0A2T5M0Z0</accession>
<evidence type="ECO:0000313" key="7">
    <source>
        <dbReference type="Proteomes" id="UP000244073"/>
    </source>
</evidence>
<sequence length="269" mass="29900">MYVRTPSLLSLPPPSNSIQFNPQPNPSIQTQTQPLPLPQPTSNQIKSNQIKKERKKERKKKKMKHLYFAYGSNLSPTQMAMRCTVNPSRSAHPVAIACLTRWRWLICEVGYANVIPPAELCVGKQRTAAGAGKDDDGVFGVLYEMDAADEEILDGYEGVDTCSAGSGSGSGAPREVLRPREQGDGCYNKWFVRAKVVTWLDGGYRVRNGLPGEGGEVKVLVYVDEERVEMGSPKDEYVPRMNRAIREAVELGFPGDWAEEVMRPFIPLN</sequence>
<feature type="active site" description="Proton acceptor" evidence="3">
    <location>
        <position position="157"/>
    </location>
</feature>
<evidence type="ECO:0000256" key="4">
    <source>
        <dbReference type="PIRSR" id="PIRSR617939-2"/>
    </source>
</evidence>
<evidence type="ECO:0000313" key="6">
    <source>
        <dbReference type="EMBL" id="PTU22200.1"/>
    </source>
</evidence>
<dbReference type="SUPFAM" id="SSF110857">
    <property type="entry name" value="Gamma-glutamyl cyclotransferase-like"/>
    <property type="match status" value="1"/>
</dbReference>
<evidence type="ECO:0000256" key="2">
    <source>
        <dbReference type="ARBA" id="ARBA00023239"/>
    </source>
</evidence>
<feature type="compositionally biased region" description="Polar residues" evidence="5">
    <location>
        <begin position="16"/>
        <end position="28"/>
    </location>
</feature>
<keyword evidence="2" id="KW-0456">Lyase</keyword>
<dbReference type="Gene3D" id="3.10.490.10">
    <property type="entry name" value="Gamma-glutamyl cyclotransferase-like"/>
    <property type="match status" value="1"/>
</dbReference>
<dbReference type="VEuPathDB" id="FungiDB:P175DRAFT_0215790"/>
<dbReference type="PANTHER" id="PTHR12935">
    <property type="entry name" value="GAMMA-GLUTAMYLCYCLOTRANSFERASE"/>
    <property type="match status" value="1"/>
</dbReference>
<feature type="binding site" evidence="4">
    <location>
        <begin position="67"/>
        <end position="72"/>
    </location>
    <ligand>
        <name>substrate</name>
    </ligand>
</feature>
<reference evidence="6 7" key="1">
    <citation type="journal article" date="2018" name="Proc. Natl. Acad. Sci. U.S.A.">
        <title>Linking secondary metabolites to gene clusters through genome sequencing of six diverse Aspergillus species.</title>
        <authorList>
            <person name="Kaerboelling I."/>
            <person name="Vesth T.C."/>
            <person name="Frisvad J.C."/>
            <person name="Nybo J.L."/>
            <person name="Theobald S."/>
            <person name="Kuo A."/>
            <person name="Bowyer P."/>
            <person name="Matsuda Y."/>
            <person name="Mondo S."/>
            <person name="Lyhne E.K."/>
            <person name="Kogle M.E."/>
            <person name="Clum A."/>
            <person name="Lipzen A."/>
            <person name="Salamov A."/>
            <person name="Ngan C.Y."/>
            <person name="Daum C."/>
            <person name="Chiniquy J."/>
            <person name="Barry K."/>
            <person name="LaButti K."/>
            <person name="Haridas S."/>
            <person name="Simmons B.A."/>
            <person name="Magnuson J.K."/>
            <person name="Mortensen U.H."/>
            <person name="Larsen T.O."/>
            <person name="Grigoriev I.V."/>
            <person name="Baker S.E."/>
            <person name="Andersen M.R."/>
        </authorList>
    </citation>
    <scope>NUCLEOTIDE SEQUENCE [LARGE SCALE GENOMIC DNA]</scope>
    <source>
        <strain evidence="6 7">IBT 24754</strain>
    </source>
</reference>
<dbReference type="EMBL" id="MSFN02000003">
    <property type="protein sequence ID" value="PTU22200.1"/>
    <property type="molecule type" value="Genomic_DNA"/>
</dbReference>
<evidence type="ECO:0000256" key="5">
    <source>
        <dbReference type="SAM" id="MobiDB-lite"/>
    </source>
</evidence>
<dbReference type="RefSeq" id="XP_040753592.1">
    <property type="nucleotide sequence ID" value="XM_040892609.1"/>
</dbReference>
<dbReference type="InterPro" id="IPR017939">
    <property type="entry name" value="G-Glutamylcylcotransferase"/>
</dbReference>
<dbReference type="InterPro" id="IPR013024">
    <property type="entry name" value="GGCT-like"/>
</dbReference>
<name>A0A2T5M0Z0_9EURO</name>
<organism evidence="6 7">
    <name type="scientific">Aspergillus ochraceoroseus IBT 24754</name>
    <dbReference type="NCBI Taxonomy" id="1392256"/>
    <lineage>
        <taxon>Eukaryota</taxon>
        <taxon>Fungi</taxon>
        <taxon>Dikarya</taxon>
        <taxon>Ascomycota</taxon>
        <taxon>Pezizomycotina</taxon>
        <taxon>Eurotiomycetes</taxon>
        <taxon>Eurotiomycetidae</taxon>
        <taxon>Eurotiales</taxon>
        <taxon>Aspergillaceae</taxon>
        <taxon>Aspergillus</taxon>
        <taxon>Aspergillus subgen. Nidulantes</taxon>
    </lineage>
</organism>
<feature type="compositionally biased region" description="Low complexity" evidence="5">
    <location>
        <begin position="1"/>
        <end position="10"/>
    </location>
</feature>
<dbReference type="Proteomes" id="UP000244073">
    <property type="component" value="Unassembled WGS sequence"/>
</dbReference>
<evidence type="ECO:0000256" key="1">
    <source>
        <dbReference type="ARBA" id="ARBA00012346"/>
    </source>
</evidence>
<dbReference type="PANTHER" id="PTHR12935:SF0">
    <property type="entry name" value="GAMMA-GLUTAMYLCYCLOTRANSFERASE"/>
    <property type="match status" value="1"/>
</dbReference>
<proteinExistence type="predicted"/>